<keyword evidence="6 8" id="KW-0472">Membrane</keyword>
<dbReference type="SUPFAM" id="SSF49464">
    <property type="entry name" value="Carboxypeptidase regulatory domain-like"/>
    <property type="match status" value="1"/>
</dbReference>
<dbReference type="NCBIfam" id="TIGR04057">
    <property type="entry name" value="SusC_RagA_signa"/>
    <property type="match status" value="1"/>
</dbReference>
<proteinExistence type="inferred from homology"/>
<dbReference type="Pfam" id="PF07715">
    <property type="entry name" value="Plug"/>
    <property type="match status" value="1"/>
</dbReference>
<evidence type="ECO:0000256" key="2">
    <source>
        <dbReference type="ARBA" id="ARBA00022448"/>
    </source>
</evidence>
<keyword evidence="12" id="KW-0675">Receptor</keyword>
<evidence type="ECO:0000256" key="1">
    <source>
        <dbReference type="ARBA" id="ARBA00004571"/>
    </source>
</evidence>
<sequence length="1177" mass="132068">MEKSITDWFFTPEKLRKLNLKMKLTYLFLLVSLFKIQAGTYSQNTRVSLHMNNVSVTEVFNAIEKQSDFRFLFNHQKIDVQKKVSVNVEKVKISSILDHLFSNSPIAYKVKNKLIILKFDKSKQLTVTEAPSPQQKVQGIVYDNQGLPLVGATIMEKGTQNGTQTDFDGKFSLDVTTQNPVLTFSYVGFRTQEIPVGNQTNISITMEEEVAAIDEVVVVGFASQKRENITGAVSSVKMDEVLADRPVTNGASAIQGTMPGLQVLNGSGRPGTFEDIQIRGLESINGGSPLILVNNVPMSINNINPKDIESITVLKDAAASSIYGSRAAFGVVLITTKKGVKNQAPIVNYSSTISFDNPTELPKKASVYDFVNALNDWGVVGYWTDQDIPTWVQVLEEYKNNPSAYPSGQAEVNGIIYPLKETDIIDDFYGDLGITQIHNLSISGGTDKSTYRLAAGFTDQDGIIVTDNDSFKRYTINADYGVELSEKVSYQANINYLKSLTKDPVGDYYRAITYPVYAPVGNHEMPDGTLIPYNTPGNLERLNVPRKTERDNLRFFNKIEYNPIESLSIVGEYTYGYSTYQRTDVNVEPQTVDAQRYTLNTVSPDNTFYRIENGNTRYNGINLYSTFKKSYNNHNISLLAGFNHENNKSESNWTRKTNLIDPSLPSISQATGTLTADDSFGEWSVMGVFGRLNYDYKNKYFIELNGRYDGSSRFPKNNRWGFFPSASLGWNIAKEEFWEPIRNTISLFKFRASLGEIGNQDIRFPDGSVNLYPAVPGLSAGNSGWIDPNTGIRYVTLAPPQLVSSNFTWETVQTLNFGLDFALFDNKLNGSFDLFTRKTKDMLTQGAELPSNLGTSAPLANAADLETKGWGLELNWKDQIKDFSYYFNVNISDNQSEITKFDNEEGLLGQHYIGKKWGEIWGYVTDGYYSVDDFEEGTLDNDLQNGTLKEGVVRVEGVNPNPGDIKYKDLNGDGIINDGNNTLYTELDENGNPIVDTNGYIQTGTGDRKVIGNNTRRYQYGIRTGASYKNFDVSFFIQGVGKRDRWISNDVVWPYNGEFSIVYDHQLDYWTPENSDAYYPRNYPRGAGNYGYSRRVQTKYLADGSYIRLKNITLGYSLPKAYLENSFLNSVRLYVSGENLLNHDHLPDGLNTELDNLGQGATYPYLKQYAFGLNVSF</sequence>
<dbReference type="InterPro" id="IPR037066">
    <property type="entry name" value="Plug_dom_sf"/>
</dbReference>
<organism evidence="12 13">
    <name type="scientific">Zhouia spongiae</name>
    <dbReference type="NCBI Taxonomy" id="2202721"/>
    <lineage>
        <taxon>Bacteria</taxon>
        <taxon>Pseudomonadati</taxon>
        <taxon>Bacteroidota</taxon>
        <taxon>Flavobacteriia</taxon>
        <taxon>Flavobacteriales</taxon>
        <taxon>Flavobacteriaceae</taxon>
        <taxon>Zhouia</taxon>
    </lineage>
</organism>
<reference evidence="12 13" key="1">
    <citation type="journal article" date="2018" name="Int. J. Syst. Evol. Microbiol.">
        <title>Zhouia spongiae sp. nov., isolated from a marine sponge.</title>
        <authorList>
            <person name="Zhuang L."/>
            <person name="Lin B."/>
            <person name="Qin F."/>
            <person name="Luo L."/>
        </authorList>
    </citation>
    <scope>NUCLEOTIDE SEQUENCE [LARGE SCALE GENOMIC DNA]</scope>
    <source>
        <strain evidence="12 13">HN-Y44</strain>
    </source>
</reference>
<gene>
    <name evidence="12" type="ORF">MQE36_12605</name>
</gene>
<evidence type="ECO:0000256" key="7">
    <source>
        <dbReference type="ARBA" id="ARBA00023237"/>
    </source>
</evidence>
<dbReference type="RefSeq" id="WP_242936334.1">
    <property type="nucleotide sequence ID" value="NZ_CP094326.1"/>
</dbReference>
<feature type="domain" description="TonB-dependent receptor-like beta-barrel" evidence="10">
    <location>
        <begin position="523"/>
        <end position="1140"/>
    </location>
</feature>
<keyword evidence="3 8" id="KW-1134">Transmembrane beta strand</keyword>
<protein>
    <submittedName>
        <fullName evidence="12">TonB-dependent receptor</fullName>
    </submittedName>
</protein>
<keyword evidence="2 8" id="KW-0813">Transport</keyword>
<keyword evidence="13" id="KW-1185">Reference proteome</keyword>
<dbReference type="PROSITE" id="PS52016">
    <property type="entry name" value="TONB_DEPENDENT_REC_3"/>
    <property type="match status" value="1"/>
</dbReference>
<evidence type="ECO:0000256" key="6">
    <source>
        <dbReference type="ARBA" id="ARBA00023136"/>
    </source>
</evidence>
<dbReference type="InterPro" id="IPR039426">
    <property type="entry name" value="TonB-dep_rcpt-like"/>
</dbReference>
<keyword evidence="4 8" id="KW-0812">Transmembrane</keyword>
<comment type="subcellular location">
    <subcellularLocation>
        <location evidence="1 8">Cell outer membrane</location>
        <topology evidence="1 8">Multi-pass membrane protein</topology>
    </subcellularLocation>
</comment>
<dbReference type="InterPro" id="IPR012910">
    <property type="entry name" value="Plug_dom"/>
</dbReference>
<dbReference type="Pfam" id="PF13715">
    <property type="entry name" value="CarbopepD_reg_2"/>
    <property type="match status" value="1"/>
</dbReference>
<dbReference type="NCBIfam" id="TIGR04056">
    <property type="entry name" value="OMP_RagA_SusC"/>
    <property type="match status" value="1"/>
</dbReference>
<evidence type="ECO:0000256" key="8">
    <source>
        <dbReference type="PROSITE-ProRule" id="PRU01360"/>
    </source>
</evidence>
<evidence type="ECO:0000313" key="13">
    <source>
        <dbReference type="Proteomes" id="UP000829476"/>
    </source>
</evidence>
<evidence type="ECO:0000259" key="11">
    <source>
        <dbReference type="Pfam" id="PF07715"/>
    </source>
</evidence>
<evidence type="ECO:0000256" key="5">
    <source>
        <dbReference type="ARBA" id="ARBA00023077"/>
    </source>
</evidence>
<keyword evidence="7 8" id="KW-0998">Cell outer membrane</keyword>
<feature type="domain" description="TonB-dependent receptor plug" evidence="11">
    <location>
        <begin position="227"/>
        <end position="331"/>
    </location>
</feature>
<evidence type="ECO:0000259" key="10">
    <source>
        <dbReference type="Pfam" id="PF00593"/>
    </source>
</evidence>
<dbReference type="InterPro" id="IPR000531">
    <property type="entry name" value="Beta-barrel_TonB"/>
</dbReference>
<keyword evidence="5 9" id="KW-0798">TonB box</keyword>
<name>A0ABY3YL84_9FLAO</name>
<dbReference type="Gene3D" id="2.60.40.1120">
    <property type="entry name" value="Carboxypeptidase-like, regulatory domain"/>
    <property type="match status" value="1"/>
</dbReference>
<evidence type="ECO:0000256" key="9">
    <source>
        <dbReference type="RuleBase" id="RU003357"/>
    </source>
</evidence>
<dbReference type="InterPro" id="IPR036942">
    <property type="entry name" value="Beta-barrel_TonB_sf"/>
</dbReference>
<accession>A0ABY3YL84</accession>
<dbReference type="InterPro" id="IPR023997">
    <property type="entry name" value="TonB-dep_OMP_SusC/RagA_CS"/>
</dbReference>
<dbReference type="Gene3D" id="2.170.130.10">
    <property type="entry name" value="TonB-dependent receptor, plug domain"/>
    <property type="match status" value="1"/>
</dbReference>
<dbReference type="Pfam" id="PF00593">
    <property type="entry name" value="TonB_dep_Rec_b-barrel"/>
    <property type="match status" value="1"/>
</dbReference>
<dbReference type="Proteomes" id="UP000829476">
    <property type="component" value="Chromosome"/>
</dbReference>
<dbReference type="InterPro" id="IPR008969">
    <property type="entry name" value="CarboxyPept-like_regulatory"/>
</dbReference>
<dbReference type="SUPFAM" id="SSF56935">
    <property type="entry name" value="Porins"/>
    <property type="match status" value="1"/>
</dbReference>
<dbReference type="InterPro" id="IPR023996">
    <property type="entry name" value="TonB-dep_OMP_SusC/RagA"/>
</dbReference>
<evidence type="ECO:0000256" key="3">
    <source>
        <dbReference type="ARBA" id="ARBA00022452"/>
    </source>
</evidence>
<evidence type="ECO:0000256" key="4">
    <source>
        <dbReference type="ARBA" id="ARBA00022692"/>
    </source>
</evidence>
<comment type="similarity">
    <text evidence="8 9">Belongs to the TonB-dependent receptor family.</text>
</comment>
<dbReference type="EMBL" id="CP094326">
    <property type="protein sequence ID" value="UNY97923.1"/>
    <property type="molecule type" value="Genomic_DNA"/>
</dbReference>
<dbReference type="Gene3D" id="2.40.170.20">
    <property type="entry name" value="TonB-dependent receptor, beta-barrel domain"/>
    <property type="match status" value="1"/>
</dbReference>
<evidence type="ECO:0000313" key="12">
    <source>
        <dbReference type="EMBL" id="UNY97923.1"/>
    </source>
</evidence>